<dbReference type="InterPro" id="IPR014957">
    <property type="entry name" value="IDEAL_dom"/>
</dbReference>
<evidence type="ECO:0000313" key="3">
    <source>
        <dbReference type="Proteomes" id="UP000641910"/>
    </source>
</evidence>
<proteinExistence type="predicted"/>
<gene>
    <name evidence="2" type="ORF">I8U22_00830</name>
</gene>
<comment type="caution">
    <text evidence="2">The sequence shown here is derived from an EMBL/GenBank/DDBJ whole genome shotgun (WGS) entry which is preliminary data.</text>
</comment>
<evidence type="ECO:0000259" key="1">
    <source>
        <dbReference type="SMART" id="SM00914"/>
    </source>
</evidence>
<dbReference type="InterPro" id="IPR014963">
    <property type="entry name" value="UPF0302_N"/>
</dbReference>
<dbReference type="Proteomes" id="UP000641910">
    <property type="component" value="Unassembled WGS sequence"/>
</dbReference>
<sequence length="182" mass="21725">MKSNVSVAKKKSFIHWFLENYDLQKKEAAWLLGYLLSDDRLLQKVRFVDHVRNLPKSMIISTRCSKMVPFRFTKNRRVYTNVETALDDIRAYPHEELYIGLYFKKRFSCSKFTAVLEVYSMEKHDLVQDHLLSLFAEMLLDQAVKDFEKKRLYEQIDDALAKRDVETFLQLSKQWKEILEST</sequence>
<organism evidence="2 3">
    <name type="scientific">Thermoactinomyces vulgaris</name>
    <dbReference type="NCBI Taxonomy" id="2026"/>
    <lineage>
        <taxon>Bacteria</taxon>
        <taxon>Bacillati</taxon>
        <taxon>Bacillota</taxon>
        <taxon>Bacilli</taxon>
        <taxon>Bacillales</taxon>
        <taxon>Thermoactinomycetaceae</taxon>
        <taxon>Thermoactinomyces</taxon>
    </lineage>
</organism>
<feature type="domain" description="IDEAL" evidence="1">
    <location>
        <begin position="139"/>
        <end position="175"/>
    </location>
</feature>
<dbReference type="Pfam" id="PF08864">
    <property type="entry name" value="UPF0302"/>
    <property type="match status" value="1"/>
</dbReference>
<dbReference type="SMART" id="SM00914">
    <property type="entry name" value="IDEAL"/>
    <property type="match status" value="1"/>
</dbReference>
<protein>
    <submittedName>
        <fullName evidence="2">YpiB family protein</fullName>
    </submittedName>
</protein>
<dbReference type="InterPro" id="IPR038091">
    <property type="entry name" value="UPF0302_N_sf"/>
</dbReference>
<dbReference type="Gene3D" id="3.40.1530.30">
    <property type="entry name" value="Uncharacterised family UPF0302, N-terminal domain"/>
    <property type="match status" value="1"/>
</dbReference>
<dbReference type="RefSeq" id="WP_037995237.1">
    <property type="nucleotide sequence ID" value="NZ_CP039710.1"/>
</dbReference>
<name>A0ABS0QF32_THEVU</name>
<dbReference type="InterPro" id="IPR011188">
    <property type="entry name" value="UPF0302"/>
</dbReference>
<accession>A0ABS0QF32</accession>
<evidence type="ECO:0000313" key="2">
    <source>
        <dbReference type="EMBL" id="MBH8587364.1"/>
    </source>
</evidence>
<dbReference type="Gene3D" id="4.10.810.10">
    <property type="entry name" value="Virus Scaffolding Protein, Chain A"/>
    <property type="match status" value="1"/>
</dbReference>
<dbReference type="PIRSF" id="PIRSF007165">
    <property type="entry name" value="UCP007165"/>
    <property type="match status" value="1"/>
</dbReference>
<dbReference type="Pfam" id="PF08858">
    <property type="entry name" value="IDEAL"/>
    <property type="match status" value="1"/>
</dbReference>
<reference evidence="2 3" key="1">
    <citation type="submission" date="2020-12" db="EMBL/GenBank/DDBJ databases">
        <title>WGS of Thermoactinomyces spp.</title>
        <authorList>
            <person name="Cheng K."/>
        </authorList>
    </citation>
    <scope>NUCLEOTIDE SEQUENCE [LARGE SCALE GENOMIC DNA]</scope>
    <source>
        <strain evidence="3">CICC 10650\ACCC 41061</strain>
    </source>
</reference>
<keyword evidence="3" id="KW-1185">Reference proteome</keyword>
<dbReference type="InterPro" id="IPR027393">
    <property type="entry name" value="Virus_scaffolding_prot_C"/>
</dbReference>
<dbReference type="EMBL" id="JAECVU010000001">
    <property type="protein sequence ID" value="MBH8587364.1"/>
    <property type="molecule type" value="Genomic_DNA"/>
</dbReference>